<proteinExistence type="predicted"/>
<accession>F5YHW0</accession>
<keyword evidence="2" id="KW-1185">Reference proteome</keyword>
<reference evidence="1 2" key="2">
    <citation type="journal article" date="2011" name="ISME J.">
        <title>RNA-seq reveals cooperative metabolic interactions between two termite-gut spirochete species in co-culture.</title>
        <authorList>
            <person name="Rosenthal A.Z."/>
            <person name="Matson E.G."/>
            <person name="Eldar A."/>
            <person name="Leadbetter J.R."/>
        </authorList>
    </citation>
    <scope>NUCLEOTIDE SEQUENCE [LARGE SCALE GENOMIC DNA]</scope>
    <source>
        <strain evidence="2">ATCC BAA-887 / DSM 12427 / ZAS-2</strain>
    </source>
</reference>
<dbReference type="Proteomes" id="UP000009223">
    <property type="component" value="Chromosome"/>
</dbReference>
<gene>
    <name evidence="1" type="ordered locus">TREPR_2346</name>
</gene>
<dbReference type="eggNOG" id="ENOG5031DEH">
    <property type="taxonomic scope" value="Bacteria"/>
</dbReference>
<dbReference type="HOGENOM" id="CLU_2132420_0_0_12"/>
<sequence>MALLLYGCKRGPEEIPMIPPSTPPLSRSVIGYGVISSSYTHVQNEPAPESVSLGYLRRGSVAEIVERRIITRGGSGEAWIRVNGPYRGWIKEEGVQIYDNEAQAQTASESLSQ</sequence>
<evidence type="ECO:0000313" key="1">
    <source>
        <dbReference type="EMBL" id="AEF86320.1"/>
    </source>
</evidence>
<name>F5YHW0_TREPZ</name>
<dbReference type="AlphaFoldDB" id="F5YHW0"/>
<dbReference type="KEGG" id="tpi:TREPR_2346"/>
<dbReference type="EMBL" id="CP001843">
    <property type="protein sequence ID" value="AEF86320.1"/>
    <property type="molecule type" value="Genomic_DNA"/>
</dbReference>
<reference evidence="2" key="1">
    <citation type="submission" date="2009-12" db="EMBL/GenBank/DDBJ databases">
        <title>Complete sequence of Treponema primitia strain ZAS-2.</title>
        <authorList>
            <person name="Tetu S.G."/>
            <person name="Matson E."/>
            <person name="Ren Q."/>
            <person name="Seshadri R."/>
            <person name="Elbourne L."/>
            <person name="Hassan K.A."/>
            <person name="Durkin A."/>
            <person name="Radune D."/>
            <person name="Mohamoud Y."/>
            <person name="Shay R."/>
            <person name="Jin S."/>
            <person name="Zhang X."/>
            <person name="Lucey K."/>
            <person name="Ballor N.R."/>
            <person name="Ottesen E."/>
            <person name="Rosenthal R."/>
            <person name="Allen A."/>
            <person name="Leadbetter J.R."/>
            <person name="Paulsen I.T."/>
        </authorList>
    </citation>
    <scope>NUCLEOTIDE SEQUENCE [LARGE SCALE GENOMIC DNA]</scope>
    <source>
        <strain evidence="2">ATCC BAA-887 / DSM 12427 / ZAS-2</strain>
    </source>
</reference>
<evidence type="ECO:0008006" key="3">
    <source>
        <dbReference type="Google" id="ProtNLM"/>
    </source>
</evidence>
<dbReference type="STRING" id="545694.TREPR_2346"/>
<dbReference type="RefSeq" id="WP_015707857.1">
    <property type="nucleotide sequence ID" value="NC_015578.1"/>
</dbReference>
<evidence type="ECO:0000313" key="2">
    <source>
        <dbReference type="Proteomes" id="UP000009223"/>
    </source>
</evidence>
<organism evidence="1 2">
    <name type="scientific">Treponema primitia (strain ATCC BAA-887 / DSM 12427 / ZAS-2)</name>
    <dbReference type="NCBI Taxonomy" id="545694"/>
    <lineage>
        <taxon>Bacteria</taxon>
        <taxon>Pseudomonadati</taxon>
        <taxon>Spirochaetota</taxon>
        <taxon>Spirochaetia</taxon>
        <taxon>Spirochaetales</taxon>
        <taxon>Treponemataceae</taxon>
        <taxon>Treponema</taxon>
    </lineage>
</organism>
<protein>
    <recommendedName>
        <fullName evidence="3">SH3b domain-containing protein</fullName>
    </recommendedName>
</protein>